<dbReference type="InterPro" id="IPR036915">
    <property type="entry name" value="Cyclin-like_sf"/>
</dbReference>
<feature type="domain" description="Cyclin C-terminal" evidence="5">
    <location>
        <begin position="244"/>
        <end position="380"/>
    </location>
</feature>
<dbReference type="AlphaFoldDB" id="A0A8T2NHS7"/>
<dbReference type="SMART" id="SM00385">
    <property type="entry name" value="CYCLIN"/>
    <property type="match status" value="1"/>
</dbReference>
<evidence type="ECO:0008006" key="8">
    <source>
        <dbReference type="Google" id="ProtNLM"/>
    </source>
</evidence>
<feature type="compositionally biased region" description="Low complexity" evidence="3">
    <location>
        <begin position="81"/>
        <end position="94"/>
    </location>
</feature>
<dbReference type="Pfam" id="PF02984">
    <property type="entry name" value="Cyclin_C"/>
    <property type="match status" value="1"/>
</dbReference>
<dbReference type="PANTHER" id="PTHR10177">
    <property type="entry name" value="CYCLINS"/>
    <property type="match status" value="1"/>
</dbReference>
<dbReference type="InterPro" id="IPR013763">
    <property type="entry name" value="Cyclin-like_dom"/>
</dbReference>
<keyword evidence="1 2" id="KW-0195">Cyclin</keyword>
<feature type="region of interest" description="Disordered" evidence="3">
    <location>
        <begin position="356"/>
        <end position="397"/>
    </location>
</feature>
<dbReference type="Gene3D" id="1.10.472.10">
    <property type="entry name" value="Cyclin-like"/>
    <property type="match status" value="2"/>
</dbReference>
<dbReference type="InterPro" id="IPR004367">
    <property type="entry name" value="Cyclin_C-dom"/>
</dbReference>
<feature type="compositionally biased region" description="Basic and acidic residues" evidence="3">
    <location>
        <begin position="328"/>
        <end position="340"/>
    </location>
</feature>
<evidence type="ECO:0000256" key="1">
    <source>
        <dbReference type="ARBA" id="ARBA00023127"/>
    </source>
</evidence>
<feature type="domain" description="Cyclin-like" evidence="4">
    <location>
        <begin position="151"/>
        <end position="235"/>
    </location>
</feature>
<gene>
    <name evidence="6" type="ORF">JZ751_029668</name>
</gene>
<name>A0A8T2NHS7_9TELE</name>
<protein>
    <recommendedName>
        <fullName evidence="8">Cyclin-like domain-containing protein</fullName>
    </recommendedName>
</protein>
<dbReference type="InterPro" id="IPR039361">
    <property type="entry name" value="Cyclin"/>
</dbReference>
<dbReference type="SMART" id="SM01332">
    <property type="entry name" value="Cyclin_C"/>
    <property type="match status" value="1"/>
</dbReference>
<dbReference type="SUPFAM" id="SSF47954">
    <property type="entry name" value="Cyclin-like"/>
    <property type="match status" value="2"/>
</dbReference>
<dbReference type="InterPro" id="IPR006671">
    <property type="entry name" value="Cyclin_N"/>
</dbReference>
<feature type="region of interest" description="Disordered" evidence="3">
    <location>
        <begin position="319"/>
        <end position="340"/>
    </location>
</feature>
<evidence type="ECO:0000313" key="6">
    <source>
        <dbReference type="EMBL" id="KAG9337188.1"/>
    </source>
</evidence>
<comment type="similarity">
    <text evidence="2">Belongs to the cyclin family.</text>
</comment>
<accession>A0A8T2NHS7</accession>
<evidence type="ECO:0000259" key="5">
    <source>
        <dbReference type="SMART" id="SM01332"/>
    </source>
</evidence>
<proteinExistence type="inferred from homology"/>
<reference evidence="6" key="1">
    <citation type="thesis" date="2021" institute="BYU ScholarsArchive" country="Provo, UT, USA">
        <title>Applications of and Algorithms for Genome Assembly and Genomic Analyses with an Emphasis on Marine Teleosts.</title>
        <authorList>
            <person name="Pickett B.D."/>
        </authorList>
    </citation>
    <scope>NUCLEOTIDE SEQUENCE</scope>
    <source>
        <strain evidence="6">HI-2016</strain>
    </source>
</reference>
<evidence type="ECO:0000313" key="7">
    <source>
        <dbReference type="Proteomes" id="UP000824540"/>
    </source>
</evidence>
<dbReference type="OrthoDB" id="5590282at2759"/>
<evidence type="ECO:0000256" key="2">
    <source>
        <dbReference type="RuleBase" id="RU000383"/>
    </source>
</evidence>
<keyword evidence="7" id="KW-1185">Reference proteome</keyword>
<dbReference type="Pfam" id="PF00134">
    <property type="entry name" value="Cyclin_N"/>
    <property type="match status" value="1"/>
</dbReference>
<evidence type="ECO:0000256" key="3">
    <source>
        <dbReference type="SAM" id="MobiDB-lite"/>
    </source>
</evidence>
<comment type="caution">
    <text evidence="6">The sequence shown here is derived from an EMBL/GenBank/DDBJ whole genome shotgun (WGS) entry which is preliminary data.</text>
</comment>
<dbReference type="EMBL" id="JAFBMS010000093">
    <property type="protein sequence ID" value="KAG9337188.1"/>
    <property type="molecule type" value="Genomic_DNA"/>
</dbReference>
<organism evidence="6 7">
    <name type="scientific">Albula glossodonta</name>
    <name type="common">roundjaw bonefish</name>
    <dbReference type="NCBI Taxonomy" id="121402"/>
    <lineage>
        <taxon>Eukaryota</taxon>
        <taxon>Metazoa</taxon>
        <taxon>Chordata</taxon>
        <taxon>Craniata</taxon>
        <taxon>Vertebrata</taxon>
        <taxon>Euteleostomi</taxon>
        <taxon>Actinopterygii</taxon>
        <taxon>Neopterygii</taxon>
        <taxon>Teleostei</taxon>
        <taxon>Albuliformes</taxon>
        <taxon>Albulidae</taxon>
        <taxon>Albula</taxon>
    </lineage>
</organism>
<dbReference type="FunFam" id="1.10.472.10:FF:000061">
    <property type="entry name" value="cyclin-O"/>
    <property type="match status" value="1"/>
</dbReference>
<sequence length="421" mass="47751">MVAFNFGGESAEMKTTVTCKRQREDWVSPEKDDITPDDRRVTVNCNLVCAPVKRPRCLRYRKQRIECRLSDSGFEEGLLTPPASSSPDVNPSSSRADAQSPCRLLSEWQNFREYGESSYKIQKINEEKFLPVNCLARQPQVTAEARCRLVSWLIPVHRHFKLSFESCCLAVNIMDRFLSTTPVAADCFQLLGVTSLLIASKQVEVFSPRISQLLALCCDAFTRDQLCNLERIVLSRLSFRLATPTLAFFLHHFTQCRLAQSGWGPSDVARCWALARRICELSLADYAFNRYRPSVLALCAMRLAEKLLGVAPVPGDGWGQGGEGQDWDSERSSLDQAKYDKDRQCCSKEEVGLSKEEDLQVKERERKQTEYGGWSKEEEGRTNEDSGRSQEEEYAQTRDCTRNLGLLVSLNQEALRIMAEL</sequence>
<dbReference type="Proteomes" id="UP000824540">
    <property type="component" value="Unassembled WGS sequence"/>
</dbReference>
<evidence type="ECO:0000259" key="4">
    <source>
        <dbReference type="SMART" id="SM00385"/>
    </source>
</evidence>
<dbReference type="CDD" id="cd20536">
    <property type="entry name" value="CYCLIN_CCNO_rpt1"/>
    <property type="match status" value="1"/>
</dbReference>
<feature type="region of interest" description="Disordered" evidence="3">
    <location>
        <begin position="79"/>
        <end position="100"/>
    </location>
</feature>